<feature type="compositionally biased region" description="Polar residues" evidence="4">
    <location>
        <begin position="436"/>
        <end position="448"/>
    </location>
</feature>
<gene>
    <name evidence="6" type="primary">SMTNL1</name>
</gene>
<feature type="compositionally biased region" description="Low complexity" evidence="4">
    <location>
        <begin position="202"/>
        <end position="224"/>
    </location>
</feature>
<feature type="compositionally biased region" description="Basic and acidic residues" evidence="4">
    <location>
        <begin position="135"/>
        <end position="161"/>
    </location>
</feature>
<comment type="similarity">
    <text evidence="3">Belongs to the smoothelin family.</text>
</comment>
<feature type="region of interest" description="Disordered" evidence="4">
    <location>
        <begin position="1"/>
        <end position="238"/>
    </location>
</feature>
<dbReference type="InterPro" id="IPR036872">
    <property type="entry name" value="CH_dom_sf"/>
</dbReference>
<evidence type="ECO:0000313" key="7">
    <source>
        <dbReference type="Proteomes" id="UP001501920"/>
    </source>
</evidence>
<dbReference type="OMA" id="EWPESPS"/>
<dbReference type="SUPFAM" id="SSF47576">
    <property type="entry name" value="Calponin-homology domain, CH-domain"/>
    <property type="match status" value="1"/>
</dbReference>
<reference evidence="6" key="3">
    <citation type="submission" date="2025-09" db="UniProtKB">
        <authorList>
            <consortium name="Ensembl"/>
        </authorList>
    </citation>
    <scope>IDENTIFICATION</scope>
</reference>
<sequence>METSAVASGSEERKNKDATKESPGEESASGRSSDSVGVACESTRGTNEENGEEEPNPQTGASEGGAEMTEGDAKDNEGEKDGSKDGGEETVKDEKEKECESSENAHREKEKTINKAEEGKAKEAKEDGNNAIAGEEGRGKAKSEEKHEKEEKIVKEEKNNDSEGPAQATADKETKAKEKVEAQTNKEKNRDKQEKTKGKNGTPPSSSSLRTSALASSRPRSARPSARREAMAKFQQDQGPAVRNFKVQKVSAGMSAGASIKQKILHWCSNKTRNYEGVSIENFSSSWSDGLAFCALVHRFFPDAFDFSTLKANEREKNFTLAFSTAESLADCCPLLDVSDMLLMGKNPDPFSVFTYVQSLCQHLSKIERDRKEREKAEEGKNQGEAEAQGKKEAEDKEQEIREGEEQGEEERETEGDPDEEKGGTEEGMKMETDQNDNVVNSEPTNET</sequence>
<feature type="compositionally biased region" description="Basic and acidic residues" evidence="4">
    <location>
        <begin position="10"/>
        <end position="23"/>
    </location>
</feature>
<dbReference type="Gene3D" id="1.10.418.10">
    <property type="entry name" value="Calponin-like domain"/>
    <property type="match status" value="1"/>
</dbReference>
<dbReference type="GeneID" id="108438388"/>
<organism evidence="6 7">
    <name type="scientific">Pygocentrus nattereri</name>
    <name type="common">Red-bellied piranha</name>
    <dbReference type="NCBI Taxonomy" id="42514"/>
    <lineage>
        <taxon>Eukaryota</taxon>
        <taxon>Metazoa</taxon>
        <taxon>Chordata</taxon>
        <taxon>Craniata</taxon>
        <taxon>Vertebrata</taxon>
        <taxon>Euteleostomi</taxon>
        <taxon>Actinopterygii</taxon>
        <taxon>Neopterygii</taxon>
        <taxon>Teleostei</taxon>
        <taxon>Ostariophysi</taxon>
        <taxon>Characiformes</taxon>
        <taxon>Characoidei</taxon>
        <taxon>Pygocentrus</taxon>
    </lineage>
</organism>
<dbReference type="Pfam" id="PF00307">
    <property type="entry name" value="CH"/>
    <property type="match status" value="1"/>
</dbReference>
<dbReference type="PANTHER" id="PTHR23167">
    <property type="entry name" value="CALPONIN HOMOLOGY DOMAIN-CONTAINING PROTEIN DDB_G0272472-RELATED"/>
    <property type="match status" value="1"/>
</dbReference>
<dbReference type="InterPro" id="IPR001715">
    <property type="entry name" value="CH_dom"/>
</dbReference>
<feature type="domain" description="Calponin-homology (CH)" evidence="5">
    <location>
        <begin position="258"/>
        <end position="365"/>
    </location>
</feature>
<evidence type="ECO:0000313" key="6">
    <source>
        <dbReference type="Ensembl" id="ENSPNAP00000017094.1"/>
    </source>
</evidence>
<feature type="compositionally biased region" description="Basic and acidic residues" evidence="4">
    <location>
        <begin position="170"/>
        <end position="197"/>
    </location>
</feature>
<dbReference type="SMART" id="SM00033">
    <property type="entry name" value="CH"/>
    <property type="match status" value="1"/>
</dbReference>
<reference evidence="6 7" key="1">
    <citation type="submission" date="2020-10" db="EMBL/GenBank/DDBJ databases">
        <title>Pygocentrus nattereri (red-bellied piranha) genome, fPygNat1, primary haplotype.</title>
        <authorList>
            <person name="Myers G."/>
            <person name="Meyer A."/>
            <person name="Karagic N."/>
            <person name="Pippel M."/>
            <person name="Winkler S."/>
            <person name="Tracey A."/>
            <person name="Wood J."/>
            <person name="Formenti G."/>
            <person name="Howe K."/>
            <person name="Fedrigo O."/>
            <person name="Jarvis E.D."/>
        </authorList>
    </citation>
    <scope>NUCLEOTIDE SEQUENCE [LARGE SCALE GENOMIC DNA]</scope>
</reference>
<dbReference type="AlphaFoldDB" id="A0A3B4D2J3"/>
<evidence type="ECO:0000256" key="3">
    <source>
        <dbReference type="ARBA" id="ARBA00061655"/>
    </source>
</evidence>
<evidence type="ECO:0000256" key="4">
    <source>
        <dbReference type="SAM" id="MobiDB-lite"/>
    </source>
</evidence>
<dbReference type="FunFam" id="1.10.418.10:FF:000009">
    <property type="entry name" value="smoothelin isoform X2"/>
    <property type="match status" value="1"/>
</dbReference>
<dbReference type="PANTHER" id="PTHR23167:SF85">
    <property type="entry name" value="SMOOTHELIN-LIKE 1 ISOFORM X1"/>
    <property type="match status" value="1"/>
</dbReference>
<dbReference type="CDD" id="cd21200">
    <property type="entry name" value="CH_SMTN-like"/>
    <property type="match status" value="1"/>
</dbReference>
<dbReference type="CTD" id="219537"/>
<dbReference type="GeneTree" id="ENSGT00940000154495"/>
<keyword evidence="2" id="KW-0175">Coiled coil</keyword>
<keyword evidence="7" id="KW-1185">Reference proteome</keyword>
<feature type="compositionally biased region" description="Acidic residues" evidence="4">
    <location>
        <begin position="406"/>
        <end position="420"/>
    </location>
</feature>
<evidence type="ECO:0000256" key="2">
    <source>
        <dbReference type="ARBA" id="ARBA00023054"/>
    </source>
</evidence>
<dbReference type="RefSeq" id="XP_017571671.1">
    <property type="nucleotide sequence ID" value="XM_017716182.1"/>
</dbReference>
<dbReference type="Proteomes" id="UP001501920">
    <property type="component" value="Chromosome 8"/>
</dbReference>
<evidence type="ECO:0000259" key="5">
    <source>
        <dbReference type="PROSITE" id="PS50021"/>
    </source>
</evidence>
<feature type="region of interest" description="Disordered" evidence="4">
    <location>
        <begin position="371"/>
        <end position="448"/>
    </location>
</feature>
<feature type="compositionally biased region" description="Basic and acidic residues" evidence="4">
    <location>
        <begin position="371"/>
        <end position="405"/>
    </location>
</feature>
<feature type="compositionally biased region" description="Basic and acidic residues" evidence="4">
    <location>
        <begin position="421"/>
        <end position="433"/>
    </location>
</feature>
<feature type="compositionally biased region" description="Basic and acidic residues" evidence="4">
    <location>
        <begin position="71"/>
        <end position="128"/>
    </location>
</feature>
<dbReference type="InterPro" id="IPR050540">
    <property type="entry name" value="F-actin_Monoox_Mical"/>
</dbReference>
<dbReference type="Ensembl" id="ENSPNAT00000025782.2">
    <property type="protein sequence ID" value="ENSPNAP00000017094.1"/>
    <property type="gene ID" value="ENSPNAG00000023302.2"/>
</dbReference>
<name>A0A3B4D2J3_PYGNA</name>
<dbReference type="PROSITE" id="PS50021">
    <property type="entry name" value="CH"/>
    <property type="match status" value="1"/>
</dbReference>
<accession>A0A3B4D2J3</accession>
<evidence type="ECO:0000256" key="1">
    <source>
        <dbReference type="ARBA" id="ARBA00022553"/>
    </source>
</evidence>
<dbReference type="OrthoDB" id="10017054at2759"/>
<keyword evidence="1" id="KW-0597">Phosphoprotein</keyword>
<proteinExistence type="inferred from homology"/>
<reference evidence="6" key="2">
    <citation type="submission" date="2025-08" db="UniProtKB">
        <authorList>
            <consortium name="Ensembl"/>
        </authorList>
    </citation>
    <scope>IDENTIFICATION</scope>
</reference>
<protein>
    <recommendedName>
        <fullName evidence="5">Calponin-homology (CH) domain-containing protein</fullName>
    </recommendedName>
</protein>